<protein>
    <recommendedName>
        <fullName evidence="3">DUF7729 domain-containing protein</fullName>
    </recommendedName>
</protein>
<dbReference type="InterPro" id="IPR056146">
    <property type="entry name" value="DUF7729"/>
</dbReference>
<feature type="transmembrane region" description="Helical" evidence="2">
    <location>
        <begin position="254"/>
        <end position="272"/>
    </location>
</feature>
<evidence type="ECO:0000313" key="5">
    <source>
        <dbReference type="Proteomes" id="UP000801428"/>
    </source>
</evidence>
<name>A0A9P4T8I3_CURKU</name>
<keyword evidence="2" id="KW-1133">Transmembrane helix</keyword>
<evidence type="ECO:0000259" key="3">
    <source>
        <dbReference type="Pfam" id="PF24855"/>
    </source>
</evidence>
<feature type="compositionally biased region" description="Low complexity" evidence="1">
    <location>
        <begin position="21"/>
        <end position="30"/>
    </location>
</feature>
<dbReference type="PANTHER" id="PTHR39460:SF1">
    <property type="entry name" value="C6 TRANSCRIPTION FACTOR"/>
    <property type="match status" value="1"/>
</dbReference>
<dbReference type="AlphaFoldDB" id="A0A9P4T8I3"/>
<dbReference type="OrthoDB" id="2564812at2759"/>
<evidence type="ECO:0000256" key="1">
    <source>
        <dbReference type="SAM" id="MobiDB-lite"/>
    </source>
</evidence>
<dbReference type="PANTHER" id="PTHR39460">
    <property type="entry name" value="EXPRESSED PROTEIN"/>
    <property type="match status" value="1"/>
</dbReference>
<organism evidence="4 5">
    <name type="scientific">Curvularia kusanoi</name>
    <name type="common">Cochliobolus kusanoi</name>
    <dbReference type="NCBI Taxonomy" id="90978"/>
    <lineage>
        <taxon>Eukaryota</taxon>
        <taxon>Fungi</taxon>
        <taxon>Dikarya</taxon>
        <taxon>Ascomycota</taxon>
        <taxon>Pezizomycotina</taxon>
        <taxon>Dothideomycetes</taxon>
        <taxon>Pleosporomycetidae</taxon>
        <taxon>Pleosporales</taxon>
        <taxon>Pleosporineae</taxon>
        <taxon>Pleosporaceae</taxon>
        <taxon>Curvularia</taxon>
    </lineage>
</organism>
<dbReference type="Proteomes" id="UP000801428">
    <property type="component" value="Unassembled WGS sequence"/>
</dbReference>
<gene>
    <name evidence="4" type="ORF">E8E13_004957</name>
</gene>
<evidence type="ECO:0000256" key="2">
    <source>
        <dbReference type="SAM" id="Phobius"/>
    </source>
</evidence>
<reference evidence="4" key="1">
    <citation type="submission" date="2019-04" db="EMBL/GenBank/DDBJ databases">
        <title>Sequencing of skin fungus with MAO and IRED activity.</title>
        <authorList>
            <person name="Marsaioli A.J."/>
            <person name="Bonatto J.M.C."/>
            <person name="Reis Junior O."/>
        </authorList>
    </citation>
    <scope>NUCLEOTIDE SEQUENCE</scope>
    <source>
        <strain evidence="4">30M1</strain>
    </source>
</reference>
<feature type="domain" description="DUF7729" evidence="3">
    <location>
        <begin position="38"/>
        <end position="241"/>
    </location>
</feature>
<proteinExistence type="predicted"/>
<keyword evidence="5" id="KW-1185">Reference proteome</keyword>
<dbReference type="Pfam" id="PF24855">
    <property type="entry name" value="DUF7729"/>
    <property type="match status" value="1"/>
</dbReference>
<dbReference type="EMBL" id="SWKU01000023">
    <property type="protein sequence ID" value="KAF2997391.1"/>
    <property type="molecule type" value="Genomic_DNA"/>
</dbReference>
<evidence type="ECO:0000313" key="4">
    <source>
        <dbReference type="EMBL" id="KAF2997391.1"/>
    </source>
</evidence>
<feature type="region of interest" description="Disordered" evidence="1">
    <location>
        <begin position="1"/>
        <end position="30"/>
    </location>
</feature>
<keyword evidence="2" id="KW-0812">Transmembrane</keyword>
<comment type="caution">
    <text evidence="4">The sequence shown here is derived from an EMBL/GenBank/DDBJ whole genome shotgun (WGS) entry which is preliminary data.</text>
</comment>
<sequence>MPPILANANEDATRTLSAPPSKRSLATASSSSAANFQVPRPFDTGLSNNFTNSCAAYMSKLLKSDALNNCHPFSLLLQTSSSFFDASKSFFRITQTLEATCAVNETQCTATLNGFARELVADNACKTDYNNDNPIVLQAYNGLVAYKPAYQASCLRDDDGNYCFANAVSNSSSTTDSYPFYLPIGQELPGGSRPTCNSCLQDTMAIFANFANNSTQPLSKTYTSAAQQLSISCGTRFVNITAAPLKGAASQTSSASLTPTLALILMFVLYFFQ</sequence>
<accession>A0A9P4T8I3</accession>
<keyword evidence="2" id="KW-0472">Membrane</keyword>